<accession>A0A5C8E8W7</accession>
<protein>
    <submittedName>
        <fullName evidence="2">Uncharacterized protein</fullName>
    </submittedName>
</protein>
<feature type="compositionally biased region" description="Basic and acidic residues" evidence="1">
    <location>
        <begin position="376"/>
        <end position="394"/>
    </location>
</feature>
<organism evidence="2 3">
    <name type="scientific">Brachyspira aalborgi</name>
    <dbReference type="NCBI Taxonomy" id="29522"/>
    <lineage>
        <taxon>Bacteria</taxon>
        <taxon>Pseudomonadati</taxon>
        <taxon>Spirochaetota</taxon>
        <taxon>Spirochaetia</taxon>
        <taxon>Brachyspirales</taxon>
        <taxon>Brachyspiraceae</taxon>
        <taxon>Brachyspira</taxon>
    </lineage>
</organism>
<dbReference type="RefSeq" id="WP_147735952.1">
    <property type="nucleotide sequence ID" value="NZ_SAXX01000005.1"/>
</dbReference>
<comment type="caution">
    <text evidence="2">The sequence shown here is derived from an EMBL/GenBank/DDBJ whole genome shotgun (WGS) entry which is preliminary data.</text>
</comment>
<feature type="region of interest" description="Disordered" evidence="1">
    <location>
        <begin position="1"/>
        <end position="23"/>
    </location>
</feature>
<dbReference type="AlphaFoldDB" id="A0A5C8E8W7"/>
<dbReference type="EMBL" id="SAXX01000005">
    <property type="protein sequence ID" value="TXJ34206.1"/>
    <property type="molecule type" value="Genomic_DNA"/>
</dbReference>
<name>A0A5C8E8W7_9SPIR</name>
<proteinExistence type="predicted"/>
<reference evidence="2 3" key="1">
    <citation type="journal article" date="1992" name="Lakartidningen">
        <title>[Penicillin V and not amoxicillin is the first choice preparation in acute otitis].</title>
        <authorList>
            <person name="Kamme C."/>
            <person name="Lundgren K."/>
            <person name="Prellner K."/>
        </authorList>
    </citation>
    <scope>NUCLEOTIDE SEQUENCE [LARGE SCALE GENOMIC DNA]</scope>
    <source>
        <strain evidence="2 3">PC5538III-lc</strain>
    </source>
</reference>
<sequence>MDGGRHDGFISKPYTRTGNNSTQDGLVEYSIEAKPEIKKIFEEAELPTPSFNQLKKNDNKAIDTFKNAIAKAKQSLGDYGSSVELKDDYTDINLYLSEDGESGFGIKPNGDIVSVFSNNKAEGGRSAYMLEMAISQGGRQLDCFDVYLVEIYEAHGFKPVAKMKWDDEYIPEGWNKDNFKDYNNGEPALTAGRRHVVFMVYDPNNDIEKKKKEAEEKYGKKNEIPYIIDYDMGEDAQHMYKWRSPAEREAIYNNMLERYKNAKTTEELKKVFSNSDKPFLRQMDDLNSLSKEQAQSIQAEYSKRYLELIKEENPEEYKKHKKYLEKKYNIKSDASYIDSLIDIIEYIDAKKKEFKESDVNRDEDGKFATKNSSKNKSNDKIKDNKDNDNKDNSNPKKSNCNIGDTYNIAINNIATIPAKKIAESNSYELYQYNDGDFSNLKPKNYKNIEDAIKNVSERYNELFNLYGMSDNQPTKKLKVIMLGKEYKKSLKTTAGFVLKQGREVEDDNSIFMNTNILKQYNVSEIEDAIIHETVHTIVNDNIRNKKMDNNITTILNEALAESGIIAMTGKNYREPVFYKDSLFNPKQKERMYINEVPAIEKINYLFRSKYNFVCNLMYEIYLQNNKNSDIFKDMINEAIEGNKQTLSSVLEAVGSKIGLEGNIDDILKTIAKKSYGADDKQSEIFIEMYHQGEKIWNR</sequence>
<feature type="region of interest" description="Disordered" evidence="1">
    <location>
        <begin position="358"/>
        <end position="401"/>
    </location>
</feature>
<feature type="compositionally biased region" description="Basic and acidic residues" evidence="1">
    <location>
        <begin position="358"/>
        <end position="367"/>
    </location>
</feature>
<feature type="compositionally biased region" description="Polar residues" evidence="1">
    <location>
        <begin position="14"/>
        <end position="23"/>
    </location>
</feature>
<evidence type="ECO:0000313" key="2">
    <source>
        <dbReference type="EMBL" id="TXJ34206.1"/>
    </source>
</evidence>
<dbReference type="Proteomes" id="UP000324707">
    <property type="component" value="Unassembled WGS sequence"/>
</dbReference>
<gene>
    <name evidence="2" type="ORF">EPJ69_02570</name>
</gene>
<evidence type="ECO:0000313" key="3">
    <source>
        <dbReference type="Proteomes" id="UP000324707"/>
    </source>
</evidence>
<evidence type="ECO:0000256" key="1">
    <source>
        <dbReference type="SAM" id="MobiDB-lite"/>
    </source>
</evidence>